<feature type="region of interest" description="Disordered" evidence="1">
    <location>
        <begin position="1"/>
        <end position="36"/>
    </location>
</feature>
<comment type="caution">
    <text evidence="2">The sequence shown here is derived from an EMBL/GenBank/DDBJ whole genome shotgun (WGS) entry which is preliminary data.</text>
</comment>
<dbReference type="AlphaFoldDB" id="A0A1E7L177"/>
<feature type="region of interest" description="Disordered" evidence="1">
    <location>
        <begin position="135"/>
        <end position="269"/>
    </location>
</feature>
<sequence length="269" mass="29240">MQGGGTVVDGKTGRVISQGRPGGDGPGGDGQDGFVPAGQRLRQRIARTRGGRVALGAGRVAWHSTVGFPALVNRLPAKRSEYGARLDRHLAHYEKKISAWEHDSREGRQHIEEMTSEPLRRSYETVTRPFLSAEAMRQRSESGAPVSRAWTRFEPDEYEPPPRPADTGGPPPSHWGDRIDPESWPEGAWSGPRRERREASPEPTWDGGMSPSEAWGVRTRQEPGGIIVDSITGEVLSDPYGGGDGRAGWADPPPPDDAPPPPPDDGGRW</sequence>
<gene>
    <name evidence="2" type="ORF">AN218_19890</name>
</gene>
<feature type="compositionally biased region" description="Pro residues" evidence="1">
    <location>
        <begin position="161"/>
        <end position="173"/>
    </location>
</feature>
<organism evidence="2 3">
    <name type="scientific">Streptomyces nanshensis</name>
    <dbReference type="NCBI Taxonomy" id="518642"/>
    <lineage>
        <taxon>Bacteria</taxon>
        <taxon>Bacillati</taxon>
        <taxon>Actinomycetota</taxon>
        <taxon>Actinomycetes</taxon>
        <taxon>Kitasatosporales</taxon>
        <taxon>Streptomycetaceae</taxon>
        <taxon>Streptomyces</taxon>
    </lineage>
</organism>
<name>A0A1E7L177_9ACTN</name>
<dbReference type="Proteomes" id="UP000176005">
    <property type="component" value="Unassembled WGS sequence"/>
</dbReference>
<reference evidence="2 3" key="1">
    <citation type="journal article" date="2016" name="Front. Microbiol.">
        <title>Comparative Genomics Analysis of Streptomyces Species Reveals Their Adaptation to the Marine Environment and Their Diversity at the Genomic Level.</title>
        <authorList>
            <person name="Tian X."/>
            <person name="Zhang Z."/>
            <person name="Yang T."/>
            <person name="Chen M."/>
            <person name="Li J."/>
            <person name="Chen F."/>
            <person name="Yang J."/>
            <person name="Li W."/>
            <person name="Zhang B."/>
            <person name="Zhang Z."/>
            <person name="Wu J."/>
            <person name="Zhang C."/>
            <person name="Long L."/>
            <person name="Xiao J."/>
        </authorList>
    </citation>
    <scope>NUCLEOTIDE SEQUENCE [LARGE SCALE GENOMIC DNA]</scope>
    <source>
        <strain evidence="2 3">SCSIO 10429</strain>
    </source>
</reference>
<accession>A0A1E7L177</accession>
<evidence type="ECO:0000256" key="1">
    <source>
        <dbReference type="SAM" id="MobiDB-lite"/>
    </source>
</evidence>
<evidence type="ECO:0000313" key="2">
    <source>
        <dbReference type="EMBL" id="OEV09936.1"/>
    </source>
</evidence>
<proteinExistence type="predicted"/>
<protein>
    <submittedName>
        <fullName evidence="2">Uncharacterized protein</fullName>
    </submittedName>
</protein>
<evidence type="ECO:0000313" key="3">
    <source>
        <dbReference type="Proteomes" id="UP000176005"/>
    </source>
</evidence>
<dbReference type="EMBL" id="LJGW01000335">
    <property type="protein sequence ID" value="OEV09936.1"/>
    <property type="molecule type" value="Genomic_DNA"/>
</dbReference>
<feature type="compositionally biased region" description="Pro residues" evidence="1">
    <location>
        <begin position="251"/>
        <end position="269"/>
    </location>
</feature>
<keyword evidence="3" id="KW-1185">Reference proteome</keyword>
<feature type="compositionally biased region" description="Gly residues" evidence="1">
    <location>
        <begin position="20"/>
        <end position="31"/>
    </location>
</feature>